<dbReference type="EMBL" id="VUJU01001518">
    <property type="protein sequence ID" value="KAF0764925.1"/>
    <property type="molecule type" value="Genomic_DNA"/>
</dbReference>
<keyword evidence="1" id="KW-0347">Helicase</keyword>
<evidence type="ECO:0000313" key="1">
    <source>
        <dbReference type="EMBL" id="KAF0764925.1"/>
    </source>
</evidence>
<keyword evidence="2" id="KW-1185">Reference proteome</keyword>
<organism evidence="1 2">
    <name type="scientific">Aphis craccivora</name>
    <name type="common">Cowpea aphid</name>
    <dbReference type="NCBI Taxonomy" id="307492"/>
    <lineage>
        <taxon>Eukaryota</taxon>
        <taxon>Metazoa</taxon>
        <taxon>Ecdysozoa</taxon>
        <taxon>Arthropoda</taxon>
        <taxon>Hexapoda</taxon>
        <taxon>Insecta</taxon>
        <taxon>Pterygota</taxon>
        <taxon>Neoptera</taxon>
        <taxon>Paraneoptera</taxon>
        <taxon>Hemiptera</taxon>
        <taxon>Sternorrhyncha</taxon>
        <taxon>Aphidomorpha</taxon>
        <taxon>Aphidoidea</taxon>
        <taxon>Aphididae</taxon>
        <taxon>Aphidini</taxon>
        <taxon>Aphis</taxon>
        <taxon>Aphis</taxon>
    </lineage>
</organism>
<dbReference type="SUPFAM" id="SSF52540">
    <property type="entry name" value="P-loop containing nucleoside triphosphate hydrolases"/>
    <property type="match status" value="1"/>
</dbReference>
<proteinExistence type="predicted"/>
<keyword evidence="1" id="KW-0547">Nucleotide-binding</keyword>
<accession>A0A6G0Z3V3</accession>
<dbReference type="InterPro" id="IPR027417">
    <property type="entry name" value="P-loop_NTPase"/>
</dbReference>
<dbReference type="GO" id="GO:0004386">
    <property type="term" value="F:helicase activity"/>
    <property type="evidence" value="ECO:0007669"/>
    <property type="project" value="UniProtKB-KW"/>
</dbReference>
<keyword evidence="1" id="KW-0067">ATP-binding</keyword>
<comment type="caution">
    <text evidence="1">The sequence shown here is derived from an EMBL/GenBank/DDBJ whole genome shotgun (WGS) entry which is preliminary data.</text>
</comment>
<sequence length="101" mass="11471">MKQMSWEAPFKIIFKDVSTTVERQCGFRPTEHRPTYSLSFAMSINKTQEQTLQVCGLNLEEPYFSHGQLYVACSRVGTPNCLFVCAPNGQTKNIVYSNVLD</sequence>
<name>A0A6G0Z3V3_APHCR</name>
<dbReference type="AlphaFoldDB" id="A0A6G0Z3V3"/>
<reference evidence="1 2" key="1">
    <citation type="submission" date="2019-08" db="EMBL/GenBank/DDBJ databases">
        <title>Whole genome of Aphis craccivora.</title>
        <authorList>
            <person name="Voronova N.V."/>
            <person name="Shulinski R.S."/>
            <person name="Bandarenka Y.V."/>
            <person name="Zhorov D.G."/>
            <person name="Warner D."/>
        </authorList>
    </citation>
    <scope>NUCLEOTIDE SEQUENCE [LARGE SCALE GENOMIC DNA]</scope>
    <source>
        <strain evidence="1">180601</strain>
        <tissue evidence="1">Whole Body</tissue>
    </source>
</reference>
<keyword evidence="1" id="KW-0378">Hydrolase</keyword>
<gene>
    <name evidence="1" type="ORF">FWK35_00004996</name>
</gene>
<evidence type="ECO:0000313" key="2">
    <source>
        <dbReference type="Proteomes" id="UP000478052"/>
    </source>
</evidence>
<dbReference type="OrthoDB" id="272985at2759"/>
<protein>
    <submittedName>
        <fullName evidence="1">ATP-dependent DNA helicase PIF6-like</fullName>
    </submittedName>
</protein>
<dbReference type="Proteomes" id="UP000478052">
    <property type="component" value="Unassembled WGS sequence"/>
</dbReference>